<evidence type="ECO:0000259" key="4">
    <source>
        <dbReference type="PROSITE" id="PS50157"/>
    </source>
</evidence>
<dbReference type="AlphaFoldDB" id="A0A1V9Z4M8"/>
<protein>
    <recommendedName>
        <fullName evidence="7">J domain-containing protein</fullName>
    </recommendedName>
</protein>
<evidence type="ECO:0008006" key="7">
    <source>
        <dbReference type="Google" id="ProtNLM"/>
    </source>
</evidence>
<evidence type="ECO:0000256" key="2">
    <source>
        <dbReference type="SAM" id="MobiDB-lite"/>
    </source>
</evidence>
<dbReference type="GO" id="GO:0071218">
    <property type="term" value="P:cellular response to misfolded protein"/>
    <property type="evidence" value="ECO:0007669"/>
    <property type="project" value="TreeGrafter"/>
</dbReference>
<proteinExistence type="predicted"/>
<dbReference type="InterPro" id="IPR051100">
    <property type="entry name" value="DnaJ_subfamily_B/C"/>
</dbReference>
<dbReference type="GO" id="GO:0005789">
    <property type="term" value="C:endoplasmic reticulum membrane"/>
    <property type="evidence" value="ECO:0007669"/>
    <property type="project" value="TreeGrafter"/>
</dbReference>
<keyword evidence="1" id="KW-0863">Zinc-finger</keyword>
<dbReference type="SUPFAM" id="SSF46565">
    <property type="entry name" value="Chaperone J-domain"/>
    <property type="match status" value="1"/>
</dbReference>
<dbReference type="PRINTS" id="PR00625">
    <property type="entry name" value="JDOMAIN"/>
</dbReference>
<name>A0A1V9Z4M8_ACHHY</name>
<keyword evidence="1" id="KW-0862">Zinc</keyword>
<dbReference type="SMART" id="SM00271">
    <property type="entry name" value="DnaJ"/>
    <property type="match status" value="1"/>
</dbReference>
<dbReference type="OrthoDB" id="10250354at2759"/>
<dbReference type="EMBL" id="JNBR01000435">
    <property type="protein sequence ID" value="OQR92944.1"/>
    <property type="molecule type" value="Genomic_DNA"/>
</dbReference>
<keyword evidence="6" id="KW-1185">Reference proteome</keyword>
<dbReference type="InterPro" id="IPR001623">
    <property type="entry name" value="DnaJ_domain"/>
</dbReference>
<evidence type="ECO:0000313" key="6">
    <source>
        <dbReference type="Proteomes" id="UP000243579"/>
    </source>
</evidence>
<organism evidence="5 6">
    <name type="scientific">Achlya hypogyna</name>
    <name type="common">Oomycete</name>
    <name type="synonym">Protoachlya hypogyna</name>
    <dbReference type="NCBI Taxonomy" id="1202772"/>
    <lineage>
        <taxon>Eukaryota</taxon>
        <taxon>Sar</taxon>
        <taxon>Stramenopiles</taxon>
        <taxon>Oomycota</taxon>
        <taxon>Saprolegniomycetes</taxon>
        <taxon>Saprolegniales</taxon>
        <taxon>Achlyaceae</taxon>
        <taxon>Achlya</taxon>
    </lineage>
</organism>
<dbReference type="PANTHER" id="PTHR43908:SF3">
    <property type="entry name" value="AT29763P-RELATED"/>
    <property type="match status" value="1"/>
</dbReference>
<feature type="domain" description="J" evidence="3">
    <location>
        <begin position="5"/>
        <end position="82"/>
    </location>
</feature>
<accession>A0A1V9Z4M8</accession>
<dbReference type="Proteomes" id="UP000243579">
    <property type="component" value="Unassembled WGS sequence"/>
</dbReference>
<dbReference type="PANTHER" id="PTHR43908">
    <property type="entry name" value="AT29763P-RELATED"/>
    <property type="match status" value="1"/>
</dbReference>
<gene>
    <name evidence="5" type="ORF">ACHHYP_03067</name>
</gene>
<dbReference type="Pfam" id="PF00226">
    <property type="entry name" value="DnaJ"/>
    <property type="match status" value="1"/>
</dbReference>
<feature type="compositionally biased region" description="Pro residues" evidence="2">
    <location>
        <begin position="179"/>
        <end position="196"/>
    </location>
</feature>
<keyword evidence="1" id="KW-0479">Metal-binding</keyword>
<feature type="region of interest" description="Disordered" evidence="2">
    <location>
        <begin position="73"/>
        <end position="100"/>
    </location>
</feature>
<dbReference type="CDD" id="cd06257">
    <property type="entry name" value="DnaJ"/>
    <property type="match status" value="1"/>
</dbReference>
<sequence>MLCRHHFAVLGLERIEFTELSVIRRQYKQLARLVHPDKNNHAQAEDAFKKLSLAYDCLSDDASQAQYIATITGNKKRRRNHGQEPPPKRQAPVPTGRQRTPEEIYQAFVAEEERQAELEFQKRGFERVFIASPKRSDRKKRADTPPAPTPEDLQREALLATDLESKRGGWAAFKTAKPAAPPSPPPSTPLSAPPAPAAPAPTFHCLLCRRKFKSADVLARHEALSDLHKANLAKQADVAHI</sequence>
<feature type="region of interest" description="Disordered" evidence="2">
    <location>
        <begin position="175"/>
        <end position="196"/>
    </location>
</feature>
<evidence type="ECO:0000259" key="3">
    <source>
        <dbReference type="PROSITE" id="PS50076"/>
    </source>
</evidence>
<evidence type="ECO:0000313" key="5">
    <source>
        <dbReference type="EMBL" id="OQR92944.1"/>
    </source>
</evidence>
<dbReference type="PROSITE" id="PS50157">
    <property type="entry name" value="ZINC_FINGER_C2H2_2"/>
    <property type="match status" value="1"/>
</dbReference>
<feature type="region of interest" description="Disordered" evidence="2">
    <location>
        <begin position="134"/>
        <end position="155"/>
    </location>
</feature>
<comment type="caution">
    <text evidence="5">The sequence shown here is derived from an EMBL/GenBank/DDBJ whole genome shotgun (WGS) entry which is preliminary data.</text>
</comment>
<dbReference type="PROSITE" id="PS50076">
    <property type="entry name" value="DNAJ_2"/>
    <property type="match status" value="1"/>
</dbReference>
<dbReference type="GO" id="GO:0030544">
    <property type="term" value="F:Hsp70 protein binding"/>
    <property type="evidence" value="ECO:0007669"/>
    <property type="project" value="TreeGrafter"/>
</dbReference>
<feature type="domain" description="C2H2-type" evidence="4">
    <location>
        <begin position="203"/>
        <end position="233"/>
    </location>
</feature>
<dbReference type="GO" id="GO:0008270">
    <property type="term" value="F:zinc ion binding"/>
    <property type="evidence" value="ECO:0007669"/>
    <property type="project" value="UniProtKB-KW"/>
</dbReference>
<dbReference type="Gene3D" id="1.10.287.110">
    <property type="entry name" value="DnaJ domain"/>
    <property type="match status" value="1"/>
</dbReference>
<dbReference type="InterPro" id="IPR036869">
    <property type="entry name" value="J_dom_sf"/>
</dbReference>
<dbReference type="InterPro" id="IPR013087">
    <property type="entry name" value="Znf_C2H2_type"/>
</dbReference>
<evidence type="ECO:0000256" key="1">
    <source>
        <dbReference type="PROSITE-ProRule" id="PRU00042"/>
    </source>
</evidence>
<reference evidence="5 6" key="1">
    <citation type="journal article" date="2014" name="Genome Biol. Evol.">
        <title>The secreted proteins of Achlya hypogyna and Thraustotheca clavata identify the ancestral oomycete secretome and reveal gene acquisitions by horizontal gene transfer.</title>
        <authorList>
            <person name="Misner I."/>
            <person name="Blouin N."/>
            <person name="Leonard G."/>
            <person name="Richards T.A."/>
            <person name="Lane C.E."/>
        </authorList>
    </citation>
    <scope>NUCLEOTIDE SEQUENCE [LARGE SCALE GENOMIC DNA]</scope>
    <source>
        <strain evidence="5 6">ATCC 48635</strain>
    </source>
</reference>